<sequence>MGGGDTSVPPGGAVGPWRPPALPERSARRVVCSAAAAMEPGSGSGERVAPWGVCEETAILHGGFLLASRLLQPRPLRELPKAEWPLVGPPIIDALREIGARCPSPRQHELWKREAVAIVWAKVLLPAPPAASLDREWKEDAFFSVGTMIPDVNRTVLFELVKALGAPRLFVQLLLALPPDVCRAELRHLMRYVGHETAPSDVRFLLDVWWEVVRQVEDPEDSTVTAFSALVREHGCECALDDGLQPPKRFKGDPSSLNGPPAANGLLVVLIEGLKQTYGSIASPRMKCYALGNLVELLSVFTELEPQGSPLPVAEYLAKVSSVVSLWNNDTESQHHHSGLDEKVKEAARTMSFSPMAKLSHEELIAGLDFLHSLLRAWGEELQGILNSSENQCYESCWLLDILPTFRKALVCFSETGDLSEDEMHVTLELAQTIEDFLKEISTTQKSRDLDTSLVSSVAMTIIEQKLHRHVEVCSIFASEKTWAFSKDWVDCLVKNRALFQKPELVLKLLETLVNFATSCEDREAQEMQMQVTKAIVECYSELSLTDKNEVISGVLGAWGGPGLSLNLQVVVDGFQEDLNVTFNQITKSVSDEGLTRAVAAVARLALLHPEATVKQICSLAVVNLGAQQFLAQILCSFPALSFLEAHDDPGRPHSLVVRCLKEAAWEKLSSAREEEQLLEFLAFLMQPSSAAPLVSPAEVTKAFVLPYLKSNCAQIELSLQILSKVLGIRSYPEEHWIKSCHPFPLLLSLCKLLDGYTKYWHQPKDQLFPSLEIKDLLLNVLGRLCEVVTPETASSPEVWVQSLAWLHRKVASLDWTIGLRLKKFYGEHFKNEVPATLFEICTLPEDEWTSQPLPAYGPGSGLLAWMECCCVSTELKDTMLSLLMVNVDNPEEVNLFSKGFLVALIQVLPWCSHSEWKRLVHVVTNLLERQVLHVPYTLEYVQYMPLLNLRPFACYLQLSVLFLRGFQLLCSSSCSTWLPPQAWLHVVQLYCSSLTELLSSIKSTTGPPLHPAEDRSSTEEVSFVCIQVFCHLLHVAAMLPPGSGCSEPLVVVALEVLSQYEVFSSADTSPSNVLRRANERHFLESITDNISDKVLRSPLLQKLSKLGA</sequence>
<evidence type="ECO:0000256" key="1">
    <source>
        <dbReference type="SAM" id="MobiDB-lite"/>
    </source>
</evidence>
<reference evidence="2" key="1">
    <citation type="submission" date="2025-08" db="UniProtKB">
        <authorList>
            <consortium name="Ensembl"/>
        </authorList>
    </citation>
    <scope>IDENTIFICATION</scope>
</reference>
<dbReference type="Ensembl" id="ENSPSTT00000026228.1">
    <property type="protein sequence ID" value="ENSPSTP00000024922.1"/>
    <property type="gene ID" value="ENSPSTG00000018397.1"/>
</dbReference>
<name>A0A8C9LFM7_PAVCR</name>
<dbReference type="PANTHER" id="PTHR15571">
    <property type="entry name" value="GEM-ASSOCIATED PROTEIN 4"/>
    <property type="match status" value="1"/>
</dbReference>
<dbReference type="Proteomes" id="UP000694428">
    <property type="component" value="Unplaced"/>
</dbReference>
<reference evidence="2" key="2">
    <citation type="submission" date="2025-09" db="UniProtKB">
        <authorList>
            <consortium name="Ensembl"/>
        </authorList>
    </citation>
    <scope>IDENTIFICATION</scope>
</reference>
<dbReference type="GO" id="GO:0006364">
    <property type="term" value="P:rRNA processing"/>
    <property type="evidence" value="ECO:0007669"/>
    <property type="project" value="InterPro"/>
</dbReference>
<accession>A0A8C9LFM7</accession>
<dbReference type="GO" id="GO:0000387">
    <property type="term" value="P:spliceosomal snRNP assembly"/>
    <property type="evidence" value="ECO:0007669"/>
    <property type="project" value="InterPro"/>
</dbReference>
<protein>
    <submittedName>
        <fullName evidence="2">Gem nuclear organelle associated protein 4</fullName>
    </submittedName>
</protein>
<dbReference type="PANTHER" id="PTHR15571:SF2">
    <property type="entry name" value="GEM-ASSOCIATED PROTEIN 4"/>
    <property type="match status" value="1"/>
</dbReference>
<dbReference type="InterPro" id="IPR033265">
    <property type="entry name" value="GEMIN4"/>
</dbReference>
<proteinExistence type="predicted"/>
<keyword evidence="3" id="KW-1185">Reference proteome</keyword>
<feature type="region of interest" description="Disordered" evidence="1">
    <location>
        <begin position="1"/>
        <end position="22"/>
    </location>
</feature>
<evidence type="ECO:0000313" key="3">
    <source>
        <dbReference type="Proteomes" id="UP000694428"/>
    </source>
</evidence>
<evidence type="ECO:0000313" key="2">
    <source>
        <dbReference type="Ensembl" id="ENSPSTP00000024922.1"/>
    </source>
</evidence>
<dbReference type="AlphaFoldDB" id="A0A8C9LFM7"/>
<organism evidence="2 3">
    <name type="scientific">Pavo cristatus</name>
    <name type="common">Indian peafowl</name>
    <name type="synonym">Blue peafowl</name>
    <dbReference type="NCBI Taxonomy" id="9049"/>
    <lineage>
        <taxon>Eukaryota</taxon>
        <taxon>Metazoa</taxon>
        <taxon>Chordata</taxon>
        <taxon>Craniata</taxon>
        <taxon>Vertebrata</taxon>
        <taxon>Euteleostomi</taxon>
        <taxon>Archelosauria</taxon>
        <taxon>Archosauria</taxon>
        <taxon>Dinosauria</taxon>
        <taxon>Saurischia</taxon>
        <taxon>Theropoda</taxon>
        <taxon>Coelurosauria</taxon>
        <taxon>Aves</taxon>
        <taxon>Neognathae</taxon>
        <taxon>Galloanserae</taxon>
        <taxon>Galliformes</taxon>
        <taxon>Phasianidae</taxon>
        <taxon>Phasianinae</taxon>
        <taxon>Pavo</taxon>
    </lineage>
</organism>
<dbReference type="GO" id="GO:0032797">
    <property type="term" value="C:SMN complex"/>
    <property type="evidence" value="ECO:0007669"/>
    <property type="project" value="InterPro"/>
</dbReference>